<keyword evidence="3 6" id="KW-0812">Transmembrane</keyword>
<keyword evidence="5 6" id="KW-0472">Membrane</keyword>
<dbReference type="OrthoDB" id="163794at2759"/>
<dbReference type="EMBL" id="JAAAHW010009647">
    <property type="protein sequence ID" value="KAF9937866.1"/>
    <property type="molecule type" value="Genomic_DNA"/>
</dbReference>
<protein>
    <submittedName>
        <fullName evidence="7">FUN14 domain-containing protein 1</fullName>
    </submittedName>
</protein>
<dbReference type="AlphaFoldDB" id="A0A9P6INU6"/>
<evidence type="ECO:0000256" key="4">
    <source>
        <dbReference type="ARBA" id="ARBA00022989"/>
    </source>
</evidence>
<dbReference type="InterPro" id="IPR007014">
    <property type="entry name" value="FUN14"/>
</dbReference>
<evidence type="ECO:0000256" key="2">
    <source>
        <dbReference type="ARBA" id="ARBA00009160"/>
    </source>
</evidence>
<keyword evidence="8" id="KW-1185">Reference proteome</keyword>
<evidence type="ECO:0000256" key="3">
    <source>
        <dbReference type="ARBA" id="ARBA00022692"/>
    </source>
</evidence>
<comment type="subcellular location">
    <subcellularLocation>
        <location evidence="1">Membrane</location>
    </subcellularLocation>
</comment>
<reference evidence="7" key="1">
    <citation type="journal article" date="2020" name="Fungal Divers.">
        <title>Resolving the Mortierellaceae phylogeny through synthesis of multi-gene phylogenetics and phylogenomics.</title>
        <authorList>
            <person name="Vandepol N."/>
            <person name="Liber J."/>
            <person name="Desiro A."/>
            <person name="Na H."/>
            <person name="Kennedy M."/>
            <person name="Barry K."/>
            <person name="Grigoriev I.V."/>
            <person name="Miller A.N."/>
            <person name="O'Donnell K."/>
            <person name="Stajich J.E."/>
            <person name="Bonito G."/>
        </authorList>
    </citation>
    <scope>NUCLEOTIDE SEQUENCE</scope>
    <source>
        <strain evidence="7">MES-2147</strain>
    </source>
</reference>
<feature type="transmembrane region" description="Helical" evidence="6">
    <location>
        <begin position="146"/>
        <end position="169"/>
    </location>
</feature>
<dbReference type="Pfam" id="PF04930">
    <property type="entry name" value="FUN14"/>
    <property type="match status" value="1"/>
</dbReference>
<accession>A0A9P6INU6</accession>
<evidence type="ECO:0000313" key="7">
    <source>
        <dbReference type="EMBL" id="KAF9937866.1"/>
    </source>
</evidence>
<keyword evidence="4 6" id="KW-1133">Transmembrane helix</keyword>
<evidence type="ECO:0000256" key="1">
    <source>
        <dbReference type="ARBA" id="ARBA00004370"/>
    </source>
</evidence>
<organism evidence="7 8">
    <name type="scientific">Modicella reniformis</name>
    <dbReference type="NCBI Taxonomy" id="1440133"/>
    <lineage>
        <taxon>Eukaryota</taxon>
        <taxon>Fungi</taxon>
        <taxon>Fungi incertae sedis</taxon>
        <taxon>Mucoromycota</taxon>
        <taxon>Mortierellomycotina</taxon>
        <taxon>Mortierellomycetes</taxon>
        <taxon>Mortierellales</taxon>
        <taxon>Mortierellaceae</taxon>
        <taxon>Modicella</taxon>
    </lineage>
</organism>
<dbReference type="GO" id="GO:0016020">
    <property type="term" value="C:membrane"/>
    <property type="evidence" value="ECO:0007669"/>
    <property type="project" value="UniProtKB-SubCell"/>
</dbReference>
<sequence length="220" mass="24145">MPVSTAQYLLLRPHLVLRGAVRSVSILAEPACLKTTSPSAFLRQNQRFASSTSAPMLHHEPWIAAGAIVTSVAGPLIFSRSTVLGCSFAPFSASHRRVAHCAAVTRTSDTRITVLDDEPLINSKELTFGMVMGLCSGFLFKKLGKMMMLVVGFGFVWLQLLSSSGYIHINWTLIERRFKGIFDADGDGKVTMNDAKHGFRWLMGLLTKNFQFKSSFSVAA</sequence>
<evidence type="ECO:0000256" key="5">
    <source>
        <dbReference type="ARBA" id="ARBA00023136"/>
    </source>
</evidence>
<evidence type="ECO:0000256" key="6">
    <source>
        <dbReference type="SAM" id="Phobius"/>
    </source>
</evidence>
<evidence type="ECO:0000313" key="8">
    <source>
        <dbReference type="Proteomes" id="UP000749646"/>
    </source>
</evidence>
<gene>
    <name evidence="7" type="primary">FUNDC1_1</name>
    <name evidence="7" type="ORF">BGZ65_000868</name>
</gene>
<dbReference type="PANTHER" id="PTHR21346:SF10">
    <property type="entry name" value="TRANSMEMBRANE PROTEIN"/>
    <property type="match status" value="1"/>
</dbReference>
<proteinExistence type="inferred from homology"/>
<comment type="similarity">
    <text evidence="2">Belongs to the FUN14 family.</text>
</comment>
<comment type="caution">
    <text evidence="7">The sequence shown here is derived from an EMBL/GenBank/DDBJ whole genome shotgun (WGS) entry which is preliminary data.</text>
</comment>
<dbReference type="Proteomes" id="UP000749646">
    <property type="component" value="Unassembled WGS sequence"/>
</dbReference>
<dbReference type="PANTHER" id="PTHR21346">
    <property type="entry name" value="FUN14 DOMAIN CONTAINING"/>
    <property type="match status" value="1"/>
</dbReference>
<name>A0A9P6INU6_9FUNG</name>